<dbReference type="Gene3D" id="1.10.10.60">
    <property type="entry name" value="Homeodomain-like"/>
    <property type="match status" value="1"/>
</dbReference>
<evidence type="ECO:0000259" key="10">
    <source>
        <dbReference type="PROSITE" id="PS50934"/>
    </source>
</evidence>
<keyword evidence="2" id="KW-0156">Chromatin regulator</keyword>
<dbReference type="Proteomes" id="UP000002037">
    <property type="component" value="Unassembled WGS sequence"/>
</dbReference>
<dbReference type="GO" id="GO:0006338">
    <property type="term" value="P:chromatin remodeling"/>
    <property type="evidence" value="ECO:0007669"/>
    <property type="project" value="UniProtKB-ARBA"/>
</dbReference>
<feature type="region of interest" description="Disordered" evidence="8">
    <location>
        <begin position="956"/>
        <end position="982"/>
    </location>
</feature>
<dbReference type="PROSITE" id="PS51293">
    <property type="entry name" value="SANT"/>
    <property type="match status" value="1"/>
</dbReference>
<evidence type="ECO:0000256" key="3">
    <source>
        <dbReference type="ARBA" id="ARBA00023015"/>
    </source>
</evidence>
<evidence type="ECO:0000256" key="6">
    <source>
        <dbReference type="ARBA" id="ARBA00049655"/>
    </source>
</evidence>
<keyword evidence="7" id="KW-0175">Coiled coil</keyword>
<dbReference type="STRING" id="294747.C5M6X8"/>
<feature type="region of interest" description="Disordered" evidence="8">
    <location>
        <begin position="811"/>
        <end position="832"/>
    </location>
</feature>
<dbReference type="InterPro" id="IPR017884">
    <property type="entry name" value="SANT_dom"/>
</dbReference>
<evidence type="ECO:0000256" key="1">
    <source>
        <dbReference type="ARBA" id="ARBA00004123"/>
    </source>
</evidence>
<protein>
    <recommendedName>
        <fullName evidence="14">SWI/SNF complex subunit SWI3</fullName>
    </recommendedName>
</protein>
<comment type="similarity">
    <text evidence="6">Belongs to the SMARCC family.</text>
</comment>
<evidence type="ECO:0000259" key="9">
    <source>
        <dbReference type="PROSITE" id="PS50090"/>
    </source>
</evidence>
<feature type="compositionally biased region" description="Acidic residues" evidence="8">
    <location>
        <begin position="241"/>
        <end position="250"/>
    </location>
</feature>
<evidence type="ECO:0000256" key="8">
    <source>
        <dbReference type="SAM" id="MobiDB-lite"/>
    </source>
</evidence>
<dbReference type="GO" id="GO:0006355">
    <property type="term" value="P:regulation of DNA-templated transcription"/>
    <property type="evidence" value="ECO:0007669"/>
    <property type="project" value="UniProtKB-ARBA"/>
</dbReference>
<dbReference type="FunFam" id="1.10.10.60:FF:000014">
    <property type="entry name" value="SWI/SNF complex subunit SMARCC2 isoform C"/>
    <property type="match status" value="1"/>
</dbReference>
<comment type="subcellular location">
    <subcellularLocation>
        <location evidence="1">Nucleus</location>
    </subcellularLocation>
</comment>
<keyword evidence="13" id="KW-1185">Reference proteome</keyword>
<dbReference type="KEGG" id="ctp:CTRG_01609"/>
<proteinExistence type="inferred from homology"/>
<feature type="compositionally biased region" description="Basic and acidic residues" evidence="8">
    <location>
        <begin position="812"/>
        <end position="832"/>
    </location>
</feature>
<feature type="compositionally biased region" description="Low complexity" evidence="8">
    <location>
        <begin position="445"/>
        <end position="457"/>
    </location>
</feature>
<dbReference type="PANTHER" id="PTHR15381">
    <property type="entry name" value="CHONDROITIN SULFATE PROTEOGLYCAN 5 -RELATED"/>
    <property type="match status" value="1"/>
</dbReference>
<feature type="compositionally biased region" description="Polar residues" evidence="8">
    <location>
        <begin position="167"/>
        <end position="193"/>
    </location>
</feature>
<evidence type="ECO:0000259" key="11">
    <source>
        <dbReference type="PROSITE" id="PS51293"/>
    </source>
</evidence>
<feature type="compositionally biased region" description="Polar residues" evidence="8">
    <location>
        <begin position="309"/>
        <end position="326"/>
    </location>
</feature>
<dbReference type="InterPro" id="IPR032451">
    <property type="entry name" value="SMARCC_C"/>
</dbReference>
<evidence type="ECO:0000313" key="13">
    <source>
        <dbReference type="Proteomes" id="UP000002037"/>
    </source>
</evidence>
<dbReference type="OrthoDB" id="118550at2759"/>
<dbReference type="VEuPathDB" id="FungiDB:CTRG_01609"/>
<dbReference type="FunFam" id="1.10.10.10:FF:000020">
    <property type="entry name" value="SWI/SNF complex subunit SMARCC2 isoform c"/>
    <property type="match status" value="1"/>
</dbReference>
<feature type="compositionally biased region" description="Low complexity" evidence="8">
    <location>
        <begin position="33"/>
        <end position="42"/>
    </location>
</feature>
<dbReference type="GeneID" id="8301259"/>
<dbReference type="InterPro" id="IPR001005">
    <property type="entry name" value="SANT/Myb"/>
</dbReference>
<evidence type="ECO:0000313" key="12">
    <source>
        <dbReference type="EMBL" id="EER34748.1"/>
    </source>
</evidence>
<feature type="domain" description="SWIRM" evidence="10">
    <location>
        <begin position="489"/>
        <end position="586"/>
    </location>
</feature>
<feature type="region of interest" description="Disordered" evidence="8">
    <location>
        <begin position="1"/>
        <end position="373"/>
    </location>
</feature>
<dbReference type="Pfam" id="PF04433">
    <property type="entry name" value="SWIRM"/>
    <property type="match status" value="1"/>
</dbReference>
<evidence type="ECO:0000256" key="2">
    <source>
        <dbReference type="ARBA" id="ARBA00022853"/>
    </source>
</evidence>
<feature type="compositionally biased region" description="Acidic residues" evidence="8">
    <location>
        <begin position="141"/>
        <end position="154"/>
    </location>
</feature>
<dbReference type="CDD" id="cd00167">
    <property type="entry name" value="SANT"/>
    <property type="match status" value="1"/>
</dbReference>
<dbReference type="Gene3D" id="1.10.10.10">
    <property type="entry name" value="Winged helix-like DNA-binding domain superfamily/Winged helix DNA-binding domain"/>
    <property type="match status" value="1"/>
</dbReference>
<reference evidence="12 13" key="1">
    <citation type="journal article" date="2009" name="Nature">
        <title>Evolution of pathogenicity and sexual reproduction in eight Candida genomes.</title>
        <authorList>
            <person name="Butler G."/>
            <person name="Rasmussen M.D."/>
            <person name="Lin M.F."/>
            <person name="Santos M.A."/>
            <person name="Sakthikumar S."/>
            <person name="Munro C.A."/>
            <person name="Rheinbay E."/>
            <person name="Grabherr M."/>
            <person name="Forche A."/>
            <person name="Reedy J.L."/>
            <person name="Agrafioti I."/>
            <person name="Arnaud M.B."/>
            <person name="Bates S."/>
            <person name="Brown A.J."/>
            <person name="Brunke S."/>
            <person name="Costanzo M.C."/>
            <person name="Fitzpatrick D.A."/>
            <person name="de Groot P.W."/>
            <person name="Harris D."/>
            <person name="Hoyer L.L."/>
            <person name="Hube B."/>
            <person name="Klis F.M."/>
            <person name="Kodira C."/>
            <person name="Lennard N."/>
            <person name="Logue M.E."/>
            <person name="Martin R."/>
            <person name="Neiman A.M."/>
            <person name="Nikolaou E."/>
            <person name="Quail M.A."/>
            <person name="Quinn J."/>
            <person name="Santos M.C."/>
            <person name="Schmitzberger F.F."/>
            <person name="Sherlock G."/>
            <person name="Shah P."/>
            <person name="Silverstein K.A."/>
            <person name="Skrzypek M.S."/>
            <person name="Soll D."/>
            <person name="Staggs R."/>
            <person name="Stansfield I."/>
            <person name="Stumpf M.P."/>
            <person name="Sudbery P.E."/>
            <person name="Srikantha T."/>
            <person name="Zeng Q."/>
            <person name="Berman J."/>
            <person name="Berriman M."/>
            <person name="Heitman J."/>
            <person name="Gow N.A."/>
            <person name="Lorenz M.C."/>
            <person name="Birren B.W."/>
            <person name="Kellis M."/>
            <person name="Cuomo C.A."/>
        </authorList>
    </citation>
    <scope>NUCLEOTIDE SEQUENCE [LARGE SCALE GENOMIC DNA]</scope>
    <source>
        <strain evidence="13">ATCC MYA-3404 / T1</strain>
    </source>
</reference>
<sequence length="997" mass="111575">MSVSPGEENKPTTTTTVAEDENVANIPSHTILEQEQQPQPQQQEEDVAAVGSTDNIPPAIESTEEINANQLDEKQMEEIVSLNQQDGNGESLLQSVSPSASNDNQSDIPVQEDNEQQQQQQQEEAASEVVNEAPIANSNDLPEEPVVDANEEQQEPTIEAKDLPELSEQNVNQFVEEQNTETNHVAPESSSLPNDEINGLSEASTEQGSSEVASASIINNNNVEQQEQQQPEEVKEKEQQKEEEEEEVDIQLDIPDMPESTEQVQEEDKMDVDIPQETPVAFQPSASENRQFEEEEIKQELGEDEELKNIQQDDPSFDGNYNVNDYNKSDDELEKSVLMNDDNMDLDSKQSEEVASTEVPTATEPIVDQPQEAAVIQPPPQIPTEVPMDSANVGLKVEKQEEPKPIAADPIVPESELITAASNSTINTPASEIVKPTPVSAESKVVINSNNDNISNVVEEEAEEEEENNEDEPEEPAREKPVYKQTHLIIIPSYASWFNMKKIHKIEKESLPEFFDTTHPSKSPKLYVNYRNFMINSYRLNPNEFLTLTSCRRNLVGDVGTLMRVHRFLNKWGLINYQVKPQFKPGYALEKMPNGQPVDLPYTGDYHVKFDTPRGLFPFDTSRIPVERIDVKKLKSLVEGDVNSTVDQNGNNTEHTTNSNNKKHSLSDETPQQVKEEEQQEQQPPRKKRNDGWSDAEYDALVNAVKLFKNDWYKIANAVGSNKTPQQCILKFLQLPLEDKFNPIKDDDSASINLLKYAPHYPVSSIDNPVLSNLAFMTKLVDSSVAKAASEAASKAMDACIEKKVAQVYNSNKDETQEKQESSNGAMEREPTTEDAIATTFGIIGGRSHLFSSFEEREMHKISSSIVNHEISKIETKLNKVEELEKIYERERQHLAKQQEELFIDRIALTKSTIGVIRKLEEAIKLVEGSGNEAVGNLLNDAKSLLYKPTRQALEETDAAKGTSNTASNTDQGSDVQDDNMIPLSLKAPQSFKIWAP</sequence>
<dbReference type="GO" id="GO:0016514">
    <property type="term" value="C:SWI/SNF complex"/>
    <property type="evidence" value="ECO:0007669"/>
    <property type="project" value="UniProtKB-ARBA"/>
</dbReference>
<dbReference type="eggNOG" id="KOG1279">
    <property type="taxonomic scope" value="Eukaryota"/>
</dbReference>
<dbReference type="Pfam" id="PF00249">
    <property type="entry name" value="Myb_DNA-binding"/>
    <property type="match status" value="1"/>
</dbReference>
<feature type="region of interest" description="Disordered" evidence="8">
    <location>
        <begin position="642"/>
        <end position="694"/>
    </location>
</feature>
<dbReference type="HOGENOM" id="CLU_004447_2_0_1"/>
<feature type="compositionally biased region" description="Acidic residues" evidence="8">
    <location>
        <begin position="293"/>
        <end position="306"/>
    </location>
</feature>
<feature type="compositionally biased region" description="Polar residues" evidence="8">
    <location>
        <begin position="81"/>
        <end position="108"/>
    </location>
</feature>
<evidence type="ECO:0000256" key="5">
    <source>
        <dbReference type="ARBA" id="ARBA00023242"/>
    </source>
</evidence>
<evidence type="ECO:0000256" key="7">
    <source>
        <dbReference type="SAM" id="Coils"/>
    </source>
</evidence>
<dbReference type="AlphaFoldDB" id="C5M6X8"/>
<dbReference type="InterPro" id="IPR009057">
    <property type="entry name" value="Homeodomain-like_sf"/>
</dbReference>
<feature type="region of interest" description="Disordered" evidence="8">
    <location>
        <begin position="438"/>
        <end position="481"/>
    </location>
</feature>
<dbReference type="RefSeq" id="XP_002547303.1">
    <property type="nucleotide sequence ID" value="XM_002547257.1"/>
</dbReference>
<evidence type="ECO:0000256" key="4">
    <source>
        <dbReference type="ARBA" id="ARBA00023163"/>
    </source>
</evidence>
<dbReference type="PANTHER" id="PTHR15381:SF1">
    <property type="entry name" value="CHONDROITIN SULFATE PROTEOGLYCAN 5"/>
    <property type="match status" value="1"/>
</dbReference>
<feature type="domain" description="SANT" evidence="11">
    <location>
        <begin position="688"/>
        <end position="740"/>
    </location>
</feature>
<dbReference type="SMART" id="SM00717">
    <property type="entry name" value="SANT"/>
    <property type="match status" value="1"/>
</dbReference>
<dbReference type="PROSITE" id="PS50090">
    <property type="entry name" value="MYB_LIKE"/>
    <property type="match status" value="1"/>
</dbReference>
<keyword evidence="3" id="KW-0805">Transcription regulation</keyword>
<dbReference type="InterPro" id="IPR007526">
    <property type="entry name" value="SWIRM"/>
</dbReference>
<name>C5M6X8_CANTT</name>
<dbReference type="InterPro" id="IPR036388">
    <property type="entry name" value="WH-like_DNA-bd_sf"/>
</dbReference>
<feature type="compositionally biased region" description="Polar residues" evidence="8">
    <location>
        <begin position="642"/>
        <end position="660"/>
    </location>
</feature>
<accession>C5M6X8</accession>
<feature type="compositionally biased region" description="Polar residues" evidence="8">
    <location>
        <begin position="962"/>
        <end position="975"/>
    </location>
</feature>
<gene>
    <name evidence="12" type="ORF">CTRG_01609</name>
</gene>
<feature type="compositionally biased region" description="Acidic residues" evidence="8">
    <location>
        <begin position="458"/>
        <end position="474"/>
    </location>
</feature>
<organism evidence="12 13">
    <name type="scientific">Candida tropicalis (strain ATCC MYA-3404 / T1)</name>
    <name type="common">Yeast</name>
    <dbReference type="NCBI Taxonomy" id="294747"/>
    <lineage>
        <taxon>Eukaryota</taxon>
        <taxon>Fungi</taxon>
        <taxon>Dikarya</taxon>
        <taxon>Ascomycota</taxon>
        <taxon>Saccharomycotina</taxon>
        <taxon>Pichiomycetes</taxon>
        <taxon>Debaryomycetaceae</taxon>
        <taxon>Candida/Lodderomyces clade</taxon>
        <taxon>Candida</taxon>
    </lineage>
</organism>
<feature type="compositionally biased region" description="Low complexity" evidence="8">
    <location>
        <begin position="116"/>
        <end position="133"/>
    </location>
</feature>
<feature type="compositionally biased region" description="Polar residues" evidence="8">
    <location>
        <begin position="201"/>
        <end position="222"/>
    </location>
</feature>
<dbReference type="SUPFAM" id="SSF46689">
    <property type="entry name" value="Homeodomain-like"/>
    <property type="match status" value="2"/>
</dbReference>
<dbReference type="PROSITE" id="PS50934">
    <property type="entry name" value="SWIRM"/>
    <property type="match status" value="1"/>
</dbReference>
<dbReference type="Pfam" id="PF16495">
    <property type="entry name" value="SWIRM-assoc_1"/>
    <property type="match status" value="1"/>
</dbReference>
<dbReference type="EMBL" id="GG692396">
    <property type="protein sequence ID" value="EER34748.1"/>
    <property type="molecule type" value="Genomic_DNA"/>
</dbReference>
<keyword evidence="5" id="KW-0539">Nucleus</keyword>
<dbReference type="GO" id="GO:0048858">
    <property type="term" value="P:cell projection morphogenesis"/>
    <property type="evidence" value="ECO:0007669"/>
    <property type="project" value="TreeGrafter"/>
</dbReference>
<evidence type="ECO:0008006" key="14">
    <source>
        <dbReference type="Google" id="ProtNLM"/>
    </source>
</evidence>
<feature type="coiled-coil region" evidence="7">
    <location>
        <begin position="871"/>
        <end position="901"/>
    </location>
</feature>
<feature type="domain" description="Myb-like" evidence="9">
    <location>
        <begin position="685"/>
        <end position="736"/>
    </location>
</feature>
<keyword evidence="4" id="KW-0804">Transcription</keyword>